<evidence type="ECO:0000313" key="9">
    <source>
        <dbReference type="Proteomes" id="UP000245768"/>
    </source>
</evidence>
<dbReference type="Pfam" id="PF03343">
    <property type="entry name" value="SART-1"/>
    <property type="match status" value="1"/>
</dbReference>
<feature type="compositionally biased region" description="Basic residues" evidence="7">
    <location>
        <begin position="326"/>
        <end position="337"/>
    </location>
</feature>
<keyword evidence="6" id="KW-0175">Coiled coil</keyword>
<feature type="compositionally biased region" description="Acidic residues" evidence="7">
    <location>
        <begin position="567"/>
        <end position="579"/>
    </location>
</feature>
<keyword evidence="9" id="KW-1185">Reference proteome</keyword>
<keyword evidence="5" id="KW-0539">Nucleus</keyword>
<comment type="similarity">
    <text evidence="2">Belongs to the SNU66/SART1 family.</text>
</comment>
<dbReference type="FunCoup" id="A0A316YRB7">
    <property type="interactions" value="658"/>
</dbReference>
<accession>A0A316YRB7</accession>
<evidence type="ECO:0000256" key="1">
    <source>
        <dbReference type="ARBA" id="ARBA00004123"/>
    </source>
</evidence>
<feature type="region of interest" description="Disordered" evidence="7">
    <location>
        <begin position="317"/>
        <end position="394"/>
    </location>
</feature>
<feature type="region of interest" description="Disordered" evidence="7">
    <location>
        <begin position="821"/>
        <end position="931"/>
    </location>
</feature>
<feature type="compositionally biased region" description="Low complexity" evidence="7">
    <location>
        <begin position="882"/>
        <end position="897"/>
    </location>
</feature>
<feature type="region of interest" description="Disordered" evidence="7">
    <location>
        <begin position="640"/>
        <end position="668"/>
    </location>
</feature>
<gene>
    <name evidence="8" type="ORF">FA10DRAFT_275233</name>
</gene>
<feature type="compositionally biased region" description="Basic and acidic residues" evidence="7">
    <location>
        <begin position="283"/>
        <end position="297"/>
    </location>
</feature>
<dbReference type="STRING" id="215250.A0A316YRB7"/>
<feature type="compositionally biased region" description="Low complexity" evidence="7">
    <location>
        <begin position="40"/>
        <end position="50"/>
    </location>
</feature>
<evidence type="ECO:0000256" key="2">
    <source>
        <dbReference type="ARBA" id="ARBA00006076"/>
    </source>
</evidence>
<dbReference type="Pfam" id="PF19252">
    <property type="entry name" value="HIND"/>
    <property type="match status" value="1"/>
</dbReference>
<feature type="compositionally biased region" description="Low complexity" evidence="7">
    <location>
        <begin position="836"/>
        <end position="857"/>
    </location>
</feature>
<feature type="compositionally biased region" description="Basic and acidic residues" evidence="7">
    <location>
        <begin position="427"/>
        <end position="436"/>
    </location>
</feature>
<evidence type="ECO:0000256" key="5">
    <source>
        <dbReference type="ARBA" id="ARBA00023242"/>
    </source>
</evidence>
<dbReference type="GO" id="GO:0000481">
    <property type="term" value="P:maturation of 5S rRNA"/>
    <property type="evidence" value="ECO:0007669"/>
    <property type="project" value="TreeGrafter"/>
</dbReference>
<evidence type="ECO:0000256" key="3">
    <source>
        <dbReference type="ARBA" id="ARBA00022664"/>
    </source>
</evidence>
<protein>
    <recommendedName>
        <fullName evidence="10">SART-1 protein</fullName>
    </recommendedName>
</protein>
<dbReference type="RefSeq" id="XP_025377771.1">
    <property type="nucleotide sequence ID" value="XM_025523256.1"/>
</dbReference>
<comment type="subcellular location">
    <subcellularLocation>
        <location evidence="1">Nucleus</location>
    </subcellularLocation>
</comment>
<sequence>MSGFEKESLSLEETNKLRISLGLKPLEPDSDDEGDKKGSAPAKATPTAAADNDDDDDDPLKNQDEKAERNYARRQEELRRQKEEQEIRDRIARAQNKRELSRKLKGPTLGDAEPTEGDGKKDGETLKWLKASRKRAKENAAKRMKEEAEEEAALARAAKYGAEDLKGLKVAHDVDDFDLEAGGEERVLTLKDSKVLDDGDDELMDSVLTTAERDRINAERKKGAKEYTGLDDDEFGIDQVGTKRGVLSKYDADIGDAAHFDRGADGSFRLGGGGEDGSVVAASRREKAEEKRRENDRMFNRTMLSLDYAKNNEVSDYLQEGDVGFKKPKTKKKKKRETARVKLEDEDEEGPGSVPATNGDADGDATMAEASSSSSAALTTRTAPKTENYIDDDELAVSLARARREKAKKAFKKITPEMIAQNMAAQREAEAAEEAQRAAATAIAGESSEGAKGEQGEGGSGGGLTFDDTSEFVRNIDVGRQSSPDARAVRRRAGGVKRESASAEPSVKLENGTSAQQPDDAEGHVDASALLQEPTTKVKQEDVDEEDEEMGYPDDDGPPSVSLPKLEEEEEEDDEEEDAGSTAEPLVSGGLASTLSILRNQGLIQEVTPEQRAREQEQKEYDHWLAVRRAEDQVRAAELAASKAQGSAKDQATREYENRQRELEDARRAQDKFRDYKPDIDIKYHDEFGRVLNNHEAWKRLSHTFHGRMPGKKKQEQRLQRIEEERKREKMLAGDTPSGMTKAFAERQERSGQAHMVLGVGAKNNAPQMMDILGPNTAMKPGSSADKNAKAKAKARPTAVSTSAAALGAVDGLAAEGARSSSAGIASLPRSVASPGPTGTTSMAASTTTATPTIGTTNGQGSRPGMRPAFAPVKTLSPVPPSSSTSSPGGGVSSPLTNAAQGSSGTGFKLALNSKRPAVGGGANEPASKRR</sequence>
<dbReference type="GO" id="GO:0046540">
    <property type="term" value="C:U4/U6 x U5 tri-snRNP complex"/>
    <property type="evidence" value="ECO:0007669"/>
    <property type="project" value="InterPro"/>
</dbReference>
<dbReference type="OrthoDB" id="5583at2759"/>
<dbReference type="PANTHER" id="PTHR14152">
    <property type="entry name" value="SQUAMOUS CELL CARCINOMA ANTIGEN RECOGNISED BY CYTOTOXIC T LYMPHOCYTES"/>
    <property type="match status" value="1"/>
</dbReference>
<dbReference type="EMBL" id="KZ819636">
    <property type="protein sequence ID" value="PWN90573.1"/>
    <property type="molecule type" value="Genomic_DNA"/>
</dbReference>
<reference evidence="8 9" key="1">
    <citation type="journal article" date="2018" name="Mol. Biol. Evol.">
        <title>Broad Genomic Sampling Reveals a Smut Pathogenic Ancestry of the Fungal Clade Ustilaginomycotina.</title>
        <authorList>
            <person name="Kijpornyongpan T."/>
            <person name="Mondo S.J."/>
            <person name="Barry K."/>
            <person name="Sandor L."/>
            <person name="Lee J."/>
            <person name="Lipzen A."/>
            <person name="Pangilinan J."/>
            <person name="LaButti K."/>
            <person name="Hainaut M."/>
            <person name="Henrissat B."/>
            <person name="Grigoriev I.V."/>
            <person name="Spatafora J.W."/>
            <person name="Aime M.C."/>
        </authorList>
    </citation>
    <scope>NUCLEOTIDE SEQUENCE [LARGE SCALE GENOMIC DNA]</scope>
    <source>
        <strain evidence="8 9">MCA 4198</strain>
    </source>
</reference>
<dbReference type="GeneID" id="37045172"/>
<evidence type="ECO:0008006" key="10">
    <source>
        <dbReference type="Google" id="ProtNLM"/>
    </source>
</evidence>
<dbReference type="AlphaFoldDB" id="A0A316YRB7"/>
<name>A0A316YRB7_9BASI</name>
<dbReference type="InParanoid" id="A0A316YRB7"/>
<dbReference type="Proteomes" id="UP000245768">
    <property type="component" value="Unassembled WGS sequence"/>
</dbReference>
<feature type="compositionally biased region" description="Low complexity" evidence="7">
    <location>
        <begin position="365"/>
        <end position="383"/>
    </location>
</feature>
<evidence type="ECO:0000256" key="7">
    <source>
        <dbReference type="SAM" id="MobiDB-lite"/>
    </source>
</evidence>
<evidence type="ECO:0000256" key="6">
    <source>
        <dbReference type="SAM" id="Coils"/>
    </source>
</evidence>
<feature type="compositionally biased region" description="Basic and acidic residues" evidence="7">
    <location>
        <begin position="117"/>
        <end position="127"/>
    </location>
</feature>
<evidence type="ECO:0000313" key="8">
    <source>
        <dbReference type="EMBL" id="PWN90573.1"/>
    </source>
</evidence>
<feature type="compositionally biased region" description="Acidic residues" evidence="7">
    <location>
        <begin position="542"/>
        <end position="557"/>
    </location>
</feature>
<keyword evidence="3" id="KW-0507">mRNA processing</keyword>
<feature type="compositionally biased region" description="Low complexity" evidence="7">
    <location>
        <begin position="437"/>
        <end position="448"/>
    </location>
</feature>
<feature type="coiled-coil region" evidence="6">
    <location>
        <begin position="131"/>
        <end position="158"/>
    </location>
</feature>
<feature type="region of interest" description="Disordered" evidence="7">
    <location>
        <begin position="424"/>
        <end position="593"/>
    </location>
</feature>
<dbReference type="InterPro" id="IPR045347">
    <property type="entry name" value="HIND"/>
</dbReference>
<feature type="region of interest" description="Disordered" evidence="7">
    <location>
        <begin position="19"/>
        <end position="131"/>
    </location>
</feature>
<organism evidence="8 9">
    <name type="scientific">Acaromyces ingoldii</name>
    <dbReference type="NCBI Taxonomy" id="215250"/>
    <lineage>
        <taxon>Eukaryota</taxon>
        <taxon>Fungi</taxon>
        <taxon>Dikarya</taxon>
        <taxon>Basidiomycota</taxon>
        <taxon>Ustilaginomycotina</taxon>
        <taxon>Exobasidiomycetes</taxon>
        <taxon>Exobasidiales</taxon>
        <taxon>Cryptobasidiaceae</taxon>
        <taxon>Acaromyces</taxon>
    </lineage>
</organism>
<dbReference type="InterPro" id="IPR005011">
    <property type="entry name" value="SNU66/SART1"/>
</dbReference>
<feature type="region of interest" description="Disordered" evidence="7">
    <location>
        <begin position="780"/>
        <end position="800"/>
    </location>
</feature>
<proteinExistence type="inferred from homology"/>
<feature type="compositionally biased region" description="Basic and acidic residues" evidence="7">
    <location>
        <begin position="651"/>
        <end position="668"/>
    </location>
</feature>
<feature type="compositionally biased region" description="Basic and acidic residues" evidence="7">
    <location>
        <begin position="59"/>
        <end position="102"/>
    </location>
</feature>
<keyword evidence="4" id="KW-0508">mRNA splicing</keyword>
<dbReference type="GO" id="GO:0045292">
    <property type="term" value="P:mRNA cis splicing, via spliceosome"/>
    <property type="evidence" value="ECO:0007669"/>
    <property type="project" value="TreeGrafter"/>
</dbReference>
<feature type="region of interest" description="Disordered" evidence="7">
    <location>
        <begin position="264"/>
        <end position="297"/>
    </location>
</feature>
<dbReference type="PANTHER" id="PTHR14152:SF5">
    <property type="entry name" value="U4_U6.U5 TRI-SNRNP-ASSOCIATED PROTEIN 1"/>
    <property type="match status" value="1"/>
</dbReference>
<evidence type="ECO:0000256" key="4">
    <source>
        <dbReference type="ARBA" id="ARBA00023187"/>
    </source>
</evidence>